<dbReference type="PANTHER" id="PTHR21368">
    <property type="entry name" value="50S RIBOSOMAL PROTEIN L9"/>
    <property type="match status" value="1"/>
</dbReference>
<keyword evidence="5 7" id="KW-0687">Ribonucleoprotein</keyword>
<dbReference type="SUPFAM" id="SSF55658">
    <property type="entry name" value="L9 N-domain-like"/>
    <property type="match status" value="1"/>
</dbReference>
<dbReference type="Gene3D" id="3.40.5.10">
    <property type="entry name" value="Ribosomal protein L9, N-terminal domain"/>
    <property type="match status" value="1"/>
</dbReference>
<dbReference type="GO" id="GO:0003735">
    <property type="term" value="F:structural constituent of ribosome"/>
    <property type="evidence" value="ECO:0007669"/>
    <property type="project" value="InterPro"/>
</dbReference>
<evidence type="ECO:0000256" key="7">
    <source>
        <dbReference type="HAMAP-Rule" id="MF_00503"/>
    </source>
</evidence>
<dbReference type="HAMAP" id="MF_00503">
    <property type="entry name" value="Ribosomal_bL9"/>
    <property type="match status" value="1"/>
</dbReference>
<reference evidence="11 12" key="1">
    <citation type="journal article" date="2016" name="Nat. Commun.">
        <title>Thousands of microbial genomes shed light on interconnected biogeochemical processes in an aquifer system.</title>
        <authorList>
            <person name="Anantharaman K."/>
            <person name="Brown C.T."/>
            <person name="Hug L.A."/>
            <person name="Sharon I."/>
            <person name="Castelle C.J."/>
            <person name="Probst A.J."/>
            <person name="Thomas B.C."/>
            <person name="Singh A."/>
            <person name="Wilkins M.J."/>
            <person name="Karaoz U."/>
            <person name="Brodie E.L."/>
            <person name="Williams K.H."/>
            <person name="Hubbard S.S."/>
            <person name="Banfield J.F."/>
        </authorList>
    </citation>
    <scope>NUCLEOTIDE SEQUENCE [LARGE SCALE GENOMIC DNA]</scope>
</reference>
<dbReference type="AlphaFoldDB" id="A0A1F4T758"/>
<dbReference type="NCBIfam" id="TIGR00158">
    <property type="entry name" value="L9"/>
    <property type="match status" value="1"/>
</dbReference>
<evidence type="ECO:0000256" key="1">
    <source>
        <dbReference type="ARBA" id="ARBA00010605"/>
    </source>
</evidence>
<feature type="coiled-coil region" evidence="8">
    <location>
        <begin position="44"/>
        <end position="71"/>
    </location>
</feature>
<dbReference type="InterPro" id="IPR020069">
    <property type="entry name" value="Ribosomal_bL9_C"/>
</dbReference>
<dbReference type="SUPFAM" id="SSF55653">
    <property type="entry name" value="Ribosomal protein L9 C-domain"/>
    <property type="match status" value="1"/>
</dbReference>
<dbReference type="Pfam" id="PF01281">
    <property type="entry name" value="Ribosomal_L9_N"/>
    <property type="match status" value="1"/>
</dbReference>
<keyword evidence="4 7" id="KW-0689">Ribosomal protein</keyword>
<sequence>MKVIFVEDDRIEEVSNGYARNFLLPNKLAIAATPAAVISAGKRREKRKNQLDKRKAELQALAAKLTALEINLSANAGEGGRLFGTITTADIAEEIKRTSGYDIDKRKIEIAAPIKMVGEYPVKIKLFHEIAAAPKVIVVAK</sequence>
<dbReference type="Pfam" id="PF03948">
    <property type="entry name" value="Ribosomal_L9_C"/>
    <property type="match status" value="1"/>
</dbReference>
<dbReference type="GO" id="GO:0005840">
    <property type="term" value="C:ribosome"/>
    <property type="evidence" value="ECO:0007669"/>
    <property type="project" value="UniProtKB-KW"/>
</dbReference>
<dbReference type="Gene3D" id="3.10.430.100">
    <property type="entry name" value="Ribosomal protein L9, C-terminal domain"/>
    <property type="match status" value="1"/>
</dbReference>
<keyword evidence="2 7" id="KW-0699">rRNA-binding</keyword>
<evidence type="ECO:0000256" key="8">
    <source>
        <dbReference type="SAM" id="Coils"/>
    </source>
</evidence>
<evidence type="ECO:0000256" key="4">
    <source>
        <dbReference type="ARBA" id="ARBA00022980"/>
    </source>
</evidence>
<evidence type="ECO:0000256" key="3">
    <source>
        <dbReference type="ARBA" id="ARBA00022884"/>
    </source>
</evidence>
<evidence type="ECO:0000313" key="12">
    <source>
        <dbReference type="Proteomes" id="UP000178602"/>
    </source>
</evidence>
<evidence type="ECO:0000256" key="6">
    <source>
        <dbReference type="ARBA" id="ARBA00035292"/>
    </source>
</evidence>
<gene>
    <name evidence="7" type="primary">rplI</name>
    <name evidence="11" type="ORF">A3K49_05405</name>
</gene>
<dbReference type="InterPro" id="IPR020070">
    <property type="entry name" value="Ribosomal_bL9_N"/>
</dbReference>
<dbReference type="GO" id="GO:1990904">
    <property type="term" value="C:ribonucleoprotein complex"/>
    <property type="evidence" value="ECO:0007669"/>
    <property type="project" value="UniProtKB-KW"/>
</dbReference>
<protein>
    <recommendedName>
        <fullName evidence="6 7">Large ribosomal subunit protein bL9</fullName>
    </recommendedName>
</protein>
<name>A0A1F4T758_UNCSA</name>
<dbReference type="GO" id="GO:0019843">
    <property type="term" value="F:rRNA binding"/>
    <property type="evidence" value="ECO:0007669"/>
    <property type="project" value="UniProtKB-UniRule"/>
</dbReference>
<organism evidence="11 12">
    <name type="scientific">candidate division WOR-1 bacterium RIFOXYC12_FULL_54_18</name>
    <dbReference type="NCBI Taxonomy" id="1802584"/>
    <lineage>
        <taxon>Bacteria</taxon>
        <taxon>Bacillati</taxon>
        <taxon>Saganbacteria</taxon>
    </lineage>
</organism>
<accession>A0A1F4T758</accession>
<dbReference type="EMBL" id="MEUG01000001">
    <property type="protein sequence ID" value="OGC28397.1"/>
    <property type="molecule type" value="Genomic_DNA"/>
</dbReference>
<dbReference type="InterPro" id="IPR036791">
    <property type="entry name" value="Ribosomal_bL9_C_sf"/>
</dbReference>
<comment type="function">
    <text evidence="7">Binds to the 23S rRNA.</text>
</comment>
<dbReference type="GO" id="GO:0006412">
    <property type="term" value="P:translation"/>
    <property type="evidence" value="ECO:0007669"/>
    <property type="project" value="UniProtKB-UniRule"/>
</dbReference>
<evidence type="ECO:0000256" key="5">
    <source>
        <dbReference type="ARBA" id="ARBA00023274"/>
    </source>
</evidence>
<dbReference type="InterPro" id="IPR000244">
    <property type="entry name" value="Ribosomal_bL9"/>
</dbReference>
<evidence type="ECO:0000313" key="11">
    <source>
        <dbReference type="EMBL" id="OGC28397.1"/>
    </source>
</evidence>
<evidence type="ECO:0000259" key="10">
    <source>
        <dbReference type="Pfam" id="PF03948"/>
    </source>
</evidence>
<feature type="domain" description="Large ribosomal subunit protein bL9 C-terminal" evidence="10">
    <location>
        <begin position="57"/>
        <end position="140"/>
    </location>
</feature>
<evidence type="ECO:0000259" key="9">
    <source>
        <dbReference type="Pfam" id="PF01281"/>
    </source>
</evidence>
<comment type="caution">
    <text evidence="11">The sequence shown here is derived from an EMBL/GenBank/DDBJ whole genome shotgun (WGS) entry which is preliminary data.</text>
</comment>
<dbReference type="InterPro" id="IPR009027">
    <property type="entry name" value="Ribosomal_bL9/RNase_H1_N"/>
</dbReference>
<keyword evidence="8" id="KW-0175">Coiled coil</keyword>
<dbReference type="Proteomes" id="UP000178602">
    <property type="component" value="Unassembled WGS sequence"/>
</dbReference>
<evidence type="ECO:0000256" key="2">
    <source>
        <dbReference type="ARBA" id="ARBA00022730"/>
    </source>
</evidence>
<keyword evidence="3 7" id="KW-0694">RNA-binding</keyword>
<comment type="similarity">
    <text evidence="1 7">Belongs to the bacterial ribosomal protein bL9 family.</text>
</comment>
<dbReference type="InterPro" id="IPR036935">
    <property type="entry name" value="Ribosomal_bL9_N_sf"/>
</dbReference>
<feature type="domain" description="Ribosomal protein L9" evidence="9">
    <location>
        <begin position="11"/>
        <end position="36"/>
    </location>
</feature>
<dbReference type="InterPro" id="IPR020594">
    <property type="entry name" value="Ribosomal_bL9_bac/chp"/>
</dbReference>
<proteinExistence type="inferred from homology"/>